<evidence type="ECO:0000313" key="2">
    <source>
        <dbReference type="Proteomes" id="UP000184389"/>
    </source>
</evidence>
<dbReference type="OrthoDB" id="1706639at2"/>
<dbReference type="Proteomes" id="UP000184389">
    <property type="component" value="Unassembled WGS sequence"/>
</dbReference>
<keyword evidence="2" id="KW-1185">Reference proteome</keyword>
<dbReference type="EMBL" id="FQXR01000005">
    <property type="protein sequence ID" value="SHH90646.1"/>
    <property type="molecule type" value="Genomic_DNA"/>
</dbReference>
<dbReference type="NCBIfam" id="TIGR02276">
    <property type="entry name" value="beta_rpt_yvtn"/>
    <property type="match status" value="1"/>
</dbReference>
<sequence>MEWKVIVANTGEDSIGIIDLQKKLKCEIVSIISLFKRENNLNIYLDSYQLGPYDLCVGSYRDKIYLTNAYDNSIFKIDINNKKIDDRLAVGRFPSCIRVYNELIFVSNSDSNSISIVDEKSFKLIENIPVGENPEDIEIDRLSKKIYVANNNGHSINIIDLKKDSVEKIKLDKNPVKIYLEDESMYMLSRFNNGILNNSNISVLDIKDFSIVKSINIKGTFNNMLKINNKDIVYITSLEDGYLHKIDIKDDKIVSKKYIGGMPNKMLWIGPNILFIVNIFQNHITIFDIVENKIIKNIEVGLEPNGLIIF</sequence>
<dbReference type="SUPFAM" id="SSF50974">
    <property type="entry name" value="Nitrous oxide reductase, N-terminal domain"/>
    <property type="match status" value="1"/>
</dbReference>
<protein>
    <submittedName>
        <fullName evidence="1">40-residue YVTN family beta-propeller repeat-containing protein</fullName>
    </submittedName>
</protein>
<reference evidence="1 2" key="1">
    <citation type="submission" date="2016-11" db="EMBL/GenBank/DDBJ databases">
        <authorList>
            <person name="Jaros S."/>
            <person name="Januszkiewicz K."/>
            <person name="Wedrychowicz H."/>
        </authorList>
    </citation>
    <scope>NUCLEOTIDE SEQUENCE [LARGE SCALE GENOMIC DNA]</scope>
    <source>
        <strain evidence="1 2">DSM 13106</strain>
    </source>
</reference>
<dbReference type="InterPro" id="IPR011045">
    <property type="entry name" value="N2O_reductase_N"/>
</dbReference>
<proteinExistence type="predicted"/>
<organism evidence="1 2">
    <name type="scientific">Sporanaerobacter acetigenes DSM 13106</name>
    <dbReference type="NCBI Taxonomy" id="1123281"/>
    <lineage>
        <taxon>Bacteria</taxon>
        <taxon>Bacillati</taxon>
        <taxon>Bacillota</taxon>
        <taxon>Tissierellia</taxon>
        <taxon>Tissierellales</taxon>
        <taxon>Sporanaerobacteraceae</taxon>
        <taxon>Sporanaerobacter</taxon>
    </lineage>
</organism>
<dbReference type="RefSeq" id="WP_072744063.1">
    <property type="nucleotide sequence ID" value="NZ_FQXR01000005.1"/>
</dbReference>
<accession>A0A1M5WSQ9</accession>
<dbReference type="InterPro" id="IPR011964">
    <property type="entry name" value="YVTN_b-propeller_repeat"/>
</dbReference>
<dbReference type="Gene3D" id="2.130.10.10">
    <property type="entry name" value="YVTN repeat-like/Quinoprotein amine dehydrogenase"/>
    <property type="match status" value="2"/>
</dbReference>
<name>A0A1M5WSQ9_9FIRM</name>
<dbReference type="InterPro" id="IPR015943">
    <property type="entry name" value="WD40/YVTN_repeat-like_dom_sf"/>
</dbReference>
<dbReference type="PANTHER" id="PTHR47197">
    <property type="entry name" value="PROTEIN NIRF"/>
    <property type="match status" value="1"/>
</dbReference>
<evidence type="ECO:0000313" key="1">
    <source>
        <dbReference type="EMBL" id="SHH90646.1"/>
    </source>
</evidence>
<dbReference type="AlphaFoldDB" id="A0A1M5WSQ9"/>
<gene>
    <name evidence="1" type="ORF">SAMN02745180_01393</name>
</gene>
<dbReference type="InterPro" id="IPR051200">
    <property type="entry name" value="Host-pathogen_enzymatic-act"/>
</dbReference>
<dbReference type="PANTHER" id="PTHR47197:SF3">
    <property type="entry name" value="DIHYDRO-HEME D1 DEHYDROGENASE"/>
    <property type="match status" value="1"/>
</dbReference>
<dbReference type="STRING" id="1123281.SAMN02745180_01393"/>